<dbReference type="EMBL" id="JANEYF010003254">
    <property type="protein sequence ID" value="KAJ8937916.1"/>
    <property type="molecule type" value="Genomic_DNA"/>
</dbReference>
<dbReference type="InterPro" id="IPR016161">
    <property type="entry name" value="Ald_DH/histidinol_DH"/>
</dbReference>
<dbReference type="GO" id="GO:0005737">
    <property type="term" value="C:cytoplasm"/>
    <property type="evidence" value="ECO:0007669"/>
    <property type="project" value="TreeGrafter"/>
</dbReference>
<dbReference type="GO" id="GO:0006081">
    <property type="term" value="P:aldehyde metabolic process"/>
    <property type="evidence" value="ECO:0007669"/>
    <property type="project" value="InterPro"/>
</dbReference>
<proteinExistence type="inferred from homology"/>
<dbReference type="FunFam" id="3.40.605.10:FF:000004">
    <property type="entry name" value="Aldehyde dehydrogenase"/>
    <property type="match status" value="1"/>
</dbReference>
<feature type="active site" evidence="5 6">
    <location>
        <position position="247"/>
    </location>
</feature>
<sequence>MTKVESDISELILPETKIINSNNVWGSVINIEEEISIKKTPKDIVENLRKAFAKGKTKSLKFRETQLKSLLNFLEERKEDIEKALYKDLRKHKQESNICEIELVANDLRHTIIDFKKWTKPETPEKRLVNLLDGVYIYKDPYGVVLIIGAWNYPILLTLGPVVGALAAGNAIILKPSELAPATGELLAKVLTKYLDPEYFQVILGGVDETTELLREKFDYIFFTGSTTVGKIVHQAAAKNLTPTTLELGGKSPVYLDESADINVSTRRIIWGKLLNAGQTCVAPDYLLCTKNVQEMFLQEAKKVITEFYGSDPKASPDSCKIITERHFKRLIEFIKPENIALGGESNVLERILNPTILINVSPDDPVMREEIFGPILPIVNVKDVEEAVQFINSRDKPLALYIFAKK</sequence>
<dbReference type="Gene3D" id="3.40.309.10">
    <property type="entry name" value="Aldehyde Dehydrogenase, Chain A, domain 2"/>
    <property type="match status" value="1"/>
</dbReference>
<dbReference type="AlphaFoldDB" id="A0AAV8XHC1"/>
<evidence type="ECO:0000313" key="10">
    <source>
        <dbReference type="Proteomes" id="UP001162156"/>
    </source>
</evidence>
<dbReference type="InterPro" id="IPR015590">
    <property type="entry name" value="Aldehyde_DH_dom"/>
</dbReference>
<keyword evidence="2 4" id="KW-0560">Oxidoreductase</keyword>
<dbReference type="SUPFAM" id="SSF53720">
    <property type="entry name" value="ALDH-like"/>
    <property type="match status" value="1"/>
</dbReference>
<dbReference type="Gene3D" id="3.40.605.10">
    <property type="entry name" value="Aldehyde Dehydrogenase, Chain A, domain 1"/>
    <property type="match status" value="1"/>
</dbReference>
<gene>
    <name evidence="9" type="ORF">NQ314_011658</name>
</gene>
<evidence type="ECO:0000256" key="5">
    <source>
        <dbReference type="PIRSR" id="PIRSR036492-1"/>
    </source>
</evidence>
<dbReference type="PANTHER" id="PTHR43570">
    <property type="entry name" value="ALDEHYDE DEHYDROGENASE"/>
    <property type="match status" value="1"/>
</dbReference>
<dbReference type="InterPro" id="IPR012394">
    <property type="entry name" value="Aldehyde_DH_NAD(P)"/>
</dbReference>
<dbReference type="PANTHER" id="PTHR43570:SF16">
    <property type="entry name" value="ALDEHYDE DEHYDROGENASE TYPE III, ISOFORM Q"/>
    <property type="match status" value="1"/>
</dbReference>
<keyword evidence="10" id="KW-1185">Reference proteome</keyword>
<comment type="caution">
    <text evidence="9">The sequence shown here is derived from an EMBL/GenBank/DDBJ whole genome shotgun (WGS) entry which is preliminary data.</text>
</comment>
<evidence type="ECO:0000256" key="6">
    <source>
        <dbReference type="PROSITE-ProRule" id="PRU10007"/>
    </source>
</evidence>
<dbReference type="FunFam" id="3.40.309.10:FF:000003">
    <property type="entry name" value="Aldehyde dehydrogenase"/>
    <property type="match status" value="1"/>
</dbReference>
<comment type="similarity">
    <text evidence="1 4 7">Belongs to the aldehyde dehydrogenase family.</text>
</comment>
<evidence type="ECO:0000259" key="8">
    <source>
        <dbReference type="Pfam" id="PF00171"/>
    </source>
</evidence>
<organism evidence="9 10">
    <name type="scientific">Rhamnusium bicolor</name>
    <dbReference type="NCBI Taxonomy" id="1586634"/>
    <lineage>
        <taxon>Eukaryota</taxon>
        <taxon>Metazoa</taxon>
        <taxon>Ecdysozoa</taxon>
        <taxon>Arthropoda</taxon>
        <taxon>Hexapoda</taxon>
        <taxon>Insecta</taxon>
        <taxon>Pterygota</taxon>
        <taxon>Neoptera</taxon>
        <taxon>Endopterygota</taxon>
        <taxon>Coleoptera</taxon>
        <taxon>Polyphaga</taxon>
        <taxon>Cucujiformia</taxon>
        <taxon>Chrysomeloidea</taxon>
        <taxon>Cerambycidae</taxon>
        <taxon>Lepturinae</taxon>
        <taxon>Rhagiini</taxon>
        <taxon>Rhamnusium</taxon>
    </lineage>
</organism>
<dbReference type="InterPro" id="IPR029510">
    <property type="entry name" value="Ald_DH_CS_GLU"/>
</dbReference>
<evidence type="ECO:0000256" key="4">
    <source>
        <dbReference type="PIRNR" id="PIRNR036492"/>
    </source>
</evidence>
<evidence type="ECO:0000256" key="1">
    <source>
        <dbReference type="ARBA" id="ARBA00009986"/>
    </source>
</evidence>
<feature type="active site" evidence="5">
    <location>
        <position position="281"/>
    </location>
</feature>
<feature type="domain" description="Aldehyde dehydrogenase" evidence="8">
    <location>
        <begin position="42"/>
        <end position="406"/>
    </location>
</feature>
<dbReference type="PROSITE" id="PS00687">
    <property type="entry name" value="ALDEHYDE_DEHYDR_GLU"/>
    <property type="match status" value="1"/>
</dbReference>
<dbReference type="Proteomes" id="UP001162156">
    <property type="component" value="Unassembled WGS sequence"/>
</dbReference>
<dbReference type="GO" id="GO:0004029">
    <property type="term" value="F:aldehyde dehydrogenase (NAD+) activity"/>
    <property type="evidence" value="ECO:0007669"/>
    <property type="project" value="TreeGrafter"/>
</dbReference>
<dbReference type="PROSITE" id="PS00070">
    <property type="entry name" value="ALDEHYDE_DEHYDR_CYS"/>
    <property type="match status" value="1"/>
</dbReference>
<dbReference type="InterPro" id="IPR016163">
    <property type="entry name" value="Ald_DH_C"/>
</dbReference>
<name>A0AAV8XHC1_9CUCU</name>
<evidence type="ECO:0000256" key="7">
    <source>
        <dbReference type="RuleBase" id="RU003345"/>
    </source>
</evidence>
<accession>A0AAV8XHC1</accession>
<dbReference type="PIRSF" id="PIRSF036492">
    <property type="entry name" value="ALDH"/>
    <property type="match status" value="1"/>
</dbReference>
<keyword evidence="3" id="KW-0520">NAD</keyword>
<evidence type="ECO:0000256" key="3">
    <source>
        <dbReference type="ARBA" id="ARBA00023027"/>
    </source>
</evidence>
<dbReference type="InterPro" id="IPR016162">
    <property type="entry name" value="Ald_DH_N"/>
</dbReference>
<dbReference type="Pfam" id="PF00171">
    <property type="entry name" value="Aldedh"/>
    <property type="match status" value="1"/>
</dbReference>
<reference evidence="9" key="1">
    <citation type="journal article" date="2023" name="Insect Mol. Biol.">
        <title>Genome sequencing provides insights into the evolution of gene families encoding plant cell wall-degrading enzymes in longhorned beetles.</title>
        <authorList>
            <person name="Shin N.R."/>
            <person name="Okamura Y."/>
            <person name="Kirsch R."/>
            <person name="Pauchet Y."/>
        </authorList>
    </citation>
    <scope>NUCLEOTIDE SEQUENCE</scope>
    <source>
        <strain evidence="9">RBIC_L_NR</strain>
    </source>
</reference>
<evidence type="ECO:0000256" key="2">
    <source>
        <dbReference type="ARBA" id="ARBA00023002"/>
    </source>
</evidence>
<protein>
    <recommendedName>
        <fullName evidence="4">Aldehyde dehydrogenase</fullName>
    </recommendedName>
</protein>
<evidence type="ECO:0000313" key="9">
    <source>
        <dbReference type="EMBL" id="KAJ8937916.1"/>
    </source>
</evidence>
<dbReference type="InterPro" id="IPR016160">
    <property type="entry name" value="Ald_DH_CS_CYS"/>
</dbReference>